<evidence type="ECO:0000256" key="1">
    <source>
        <dbReference type="ARBA" id="ARBA00000548"/>
    </source>
</evidence>
<dbReference type="Pfam" id="PF00128">
    <property type="entry name" value="Alpha-amylase"/>
    <property type="match status" value="1"/>
</dbReference>
<keyword evidence="9" id="KW-0175">Coiled coil</keyword>
<keyword evidence="6" id="KW-0119">Carbohydrate metabolism</keyword>
<feature type="domain" description="Alpha-amylase C-terminal beta-sheet" evidence="12">
    <location>
        <begin position="964"/>
        <end position="1029"/>
    </location>
</feature>
<dbReference type="GO" id="GO:0005509">
    <property type="term" value="F:calcium ion binding"/>
    <property type="evidence" value="ECO:0007669"/>
    <property type="project" value="InterPro"/>
</dbReference>
<keyword evidence="10" id="KW-0472">Membrane</keyword>
<keyword evidence="5" id="KW-0378">Hydrolase</keyword>
<dbReference type="InterPro" id="IPR012850">
    <property type="entry name" value="A-amylase_bs_C"/>
</dbReference>
<dbReference type="OrthoDB" id="550577at2759"/>
<keyword evidence="7" id="KW-0326">Glycosidase</keyword>
<dbReference type="GO" id="GO:0004556">
    <property type="term" value="F:alpha-amylase activity"/>
    <property type="evidence" value="ECO:0007669"/>
    <property type="project" value="UniProtKB-EC"/>
</dbReference>
<feature type="coiled-coil region" evidence="9">
    <location>
        <begin position="470"/>
        <end position="504"/>
    </location>
</feature>
<evidence type="ECO:0000256" key="3">
    <source>
        <dbReference type="ARBA" id="ARBA00008061"/>
    </source>
</evidence>
<dbReference type="EMBL" id="JAAIUW010000013">
    <property type="protein sequence ID" value="KAF7803074.1"/>
    <property type="molecule type" value="Genomic_DNA"/>
</dbReference>
<evidence type="ECO:0000256" key="2">
    <source>
        <dbReference type="ARBA" id="ARBA00001913"/>
    </source>
</evidence>
<evidence type="ECO:0000256" key="6">
    <source>
        <dbReference type="ARBA" id="ARBA00023277"/>
    </source>
</evidence>
<feature type="coiled-coil region" evidence="9">
    <location>
        <begin position="233"/>
        <end position="289"/>
    </location>
</feature>
<reference evidence="13" key="1">
    <citation type="submission" date="2020-09" db="EMBL/GenBank/DDBJ databases">
        <title>Genome-Enabled Discovery of Anthraquinone Biosynthesis in Senna tora.</title>
        <authorList>
            <person name="Kang S.-H."/>
            <person name="Pandey R.P."/>
            <person name="Lee C.-M."/>
            <person name="Sim J.-S."/>
            <person name="Jeong J.-T."/>
            <person name="Choi B.-S."/>
            <person name="Jung M."/>
            <person name="Ginzburg D."/>
            <person name="Zhao K."/>
            <person name="Won S.Y."/>
            <person name="Oh T.-J."/>
            <person name="Yu Y."/>
            <person name="Kim N.-H."/>
            <person name="Lee O.R."/>
            <person name="Lee T.-H."/>
            <person name="Bashyal P."/>
            <person name="Kim T.-S."/>
            <person name="Lee W.-H."/>
            <person name="Kawkins C."/>
            <person name="Kim C.-K."/>
            <person name="Kim J.S."/>
            <person name="Ahn B.O."/>
            <person name="Rhee S.Y."/>
            <person name="Sohng J.K."/>
        </authorList>
    </citation>
    <scope>NUCLEOTIDE SEQUENCE</scope>
    <source>
        <tissue evidence="13">Leaf</tissue>
    </source>
</reference>
<evidence type="ECO:0000259" key="11">
    <source>
        <dbReference type="SMART" id="SM00642"/>
    </source>
</evidence>
<accession>A0A834W3K1</accession>
<dbReference type="SUPFAM" id="SSF51011">
    <property type="entry name" value="Glycosyl hydrolase domain"/>
    <property type="match status" value="1"/>
</dbReference>
<organism evidence="13 14">
    <name type="scientific">Senna tora</name>
    <dbReference type="NCBI Taxonomy" id="362788"/>
    <lineage>
        <taxon>Eukaryota</taxon>
        <taxon>Viridiplantae</taxon>
        <taxon>Streptophyta</taxon>
        <taxon>Embryophyta</taxon>
        <taxon>Tracheophyta</taxon>
        <taxon>Spermatophyta</taxon>
        <taxon>Magnoliopsida</taxon>
        <taxon>eudicotyledons</taxon>
        <taxon>Gunneridae</taxon>
        <taxon>Pentapetalae</taxon>
        <taxon>rosids</taxon>
        <taxon>fabids</taxon>
        <taxon>Fabales</taxon>
        <taxon>Fabaceae</taxon>
        <taxon>Caesalpinioideae</taxon>
        <taxon>Cassia clade</taxon>
        <taxon>Senna</taxon>
    </lineage>
</organism>
<name>A0A834W3K1_9FABA</name>
<dbReference type="Proteomes" id="UP000634136">
    <property type="component" value="Unassembled WGS sequence"/>
</dbReference>
<dbReference type="Gene3D" id="2.60.40.1180">
    <property type="entry name" value="Golgi alpha-mannosidase II"/>
    <property type="match status" value="1"/>
</dbReference>
<dbReference type="InterPro" id="IPR017853">
    <property type="entry name" value="GH"/>
</dbReference>
<dbReference type="SMART" id="SM00810">
    <property type="entry name" value="Alpha-amyl_C2"/>
    <property type="match status" value="1"/>
</dbReference>
<comment type="caution">
    <text evidence="13">The sequence shown here is derived from an EMBL/GenBank/DDBJ whole genome shotgun (WGS) entry which is preliminary data.</text>
</comment>
<sequence length="1030" mass="118121">MAAAPSSFSLGILPCHAVYLLTFSASSYLYLILLMKKTMKAKKEKHQKETFKIRKTERYQPIFSNTLSRDTYFWGLDLREATRIRKYFMNVERIQNQQRIQFCDFHLQPSNARRIIKALSDKKLRVGWVKLGCFDGPFTMLKGSDKDHTYEFKSLNSINRWMDFGLYAHCLDNCNKLEGAKEGQQAGIQAGQCFLPFEFGIVAVDSNDTFVDGFVDHDSYSGTNEAMETDGKLMATEEEKDQSLEELACSEAKQLKFMTSILHDKEEAIAELEAAKSLYQHKLQESEEEFILKSKLVLAKQDAVNLAVQVEKLAKVVFQLETSHLVEDAELRVSAAKTEEAEEAAHRTEKQIEDATYSKIPSIVKKSKVAIEKALDVTEEAVEHVKRTMAYLINGVISFSEVASVHTENVKLKLQLKHTKQQVKASEQRAIKAEEALLDLQESSRKETDVEEKKKAVSKAYNNDLIKASKETVRCECDALQRSIKAAEDALKMWKQRAEIVESLLLKKRIQSEGDEDMARRIKAVSPKFPPRRTDEAEALTPKFRSSEFPKPDEVWSIPQEKPRERDGLIEKEIIQRKRKALEGALQGNTIRRQRSLKQTKIGQYACIFMHYLKSLENHASERYSLIVSNDYVFSSKLQAFNWESWKGQWYMELAHKAADISQCGVTAVWLPPPTESVSPEGYLPLDLYNLNSKYGSEQELRSCIEAMHSQDLLVMGDIVLNHRCAHRQSPNGVWNIFGGKLAWGPEAIVCNDPNFQGRGGPSTGELFHAAPNIDHTQSFVQRDIKEWLNWLRNDIGYDGWRLDFVRGFSGKFMKEYIQASKPVFSIGEYWDSLAYEDGNLSYNQDDHRQRIIDWINATEGTSAAFDMTTKGILHSALHNQYWRLIDCEGKPPGLLGWWPSRSATFLENHDTGSTQGHWPFPRDKLWQGYAYILTHPGTPVIFYDHLYDYGLYDIITGLIEARRRAGIHCRSSVKIYHARNEGYVAQVGDRLVMKLGHFDWNPFKEIGLMDGSWKMFIDRGQEYQVWLRQ</sequence>
<feature type="transmembrane region" description="Helical" evidence="10">
    <location>
        <begin position="16"/>
        <end position="35"/>
    </location>
</feature>
<evidence type="ECO:0000256" key="7">
    <source>
        <dbReference type="ARBA" id="ARBA00023295"/>
    </source>
</evidence>
<evidence type="ECO:0000259" key="12">
    <source>
        <dbReference type="SMART" id="SM00810"/>
    </source>
</evidence>
<keyword evidence="10" id="KW-1133">Transmembrane helix</keyword>
<evidence type="ECO:0000256" key="5">
    <source>
        <dbReference type="ARBA" id="ARBA00022801"/>
    </source>
</evidence>
<gene>
    <name evidence="13" type="ORF">G2W53_042185</name>
</gene>
<comment type="catalytic activity">
    <reaction evidence="1">
        <text>Endohydrolysis of (1-&gt;4)-alpha-D-glucosidic linkages in polysaccharides containing three or more (1-&gt;4)-alpha-linked D-glucose units.</text>
        <dbReference type="EC" id="3.2.1.1"/>
    </reaction>
</comment>
<proteinExistence type="inferred from homology"/>
<keyword evidence="10" id="KW-0812">Transmembrane</keyword>
<dbReference type="InterPro" id="IPR006047">
    <property type="entry name" value="GH13_cat_dom"/>
</dbReference>
<evidence type="ECO:0000256" key="10">
    <source>
        <dbReference type="SAM" id="Phobius"/>
    </source>
</evidence>
<comment type="cofactor">
    <cofactor evidence="2">
        <name>Ca(2+)</name>
        <dbReference type="ChEBI" id="CHEBI:29108"/>
    </cofactor>
</comment>
<protein>
    <recommendedName>
        <fullName evidence="4">alpha-amylase</fullName>
        <ecNumber evidence="4">3.2.1.1</ecNumber>
    </recommendedName>
    <alternativeName>
        <fullName evidence="8">1,4-alpha-D-glucan glucanohydrolase</fullName>
    </alternativeName>
</protein>
<evidence type="ECO:0000313" key="13">
    <source>
        <dbReference type="EMBL" id="KAF7803074.1"/>
    </source>
</evidence>
<dbReference type="Pfam" id="PF07821">
    <property type="entry name" value="Alpha-amyl_C2"/>
    <property type="match status" value="1"/>
</dbReference>
<feature type="domain" description="Glycosyl hydrolase family 13 catalytic" evidence="11">
    <location>
        <begin position="635"/>
        <end position="963"/>
    </location>
</feature>
<dbReference type="PANTHER" id="PTHR43447">
    <property type="entry name" value="ALPHA-AMYLASE"/>
    <property type="match status" value="1"/>
</dbReference>
<dbReference type="CDD" id="cd11314">
    <property type="entry name" value="AmyAc_arch_bac_plant_AmyA"/>
    <property type="match status" value="1"/>
</dbReference>
<dbReference type="SUPFAM" id="SSF51445">
    <property type="entry name" value="(Trans)glycosidases"/>
    <property type="match status" value="1"/>
</dbReference>
<evidence type="ECO:0000256" key="9">
    <source>
        <dbReference type="SAM" id="Coils"/>
    </source>
</evidence>
<dbReference type="GO" id="GO:0005975">
    <property type="term" value="P:carbohydrate metabolic process"/>
    <property type="evidence" value="ECO:0007669"/>
    <property type="project" value="InterPro"/>
</dbReference>
<dbReference type="InterPro" id="IPR013780">
    <property type="entry name" value="Glyco_hydro_b"/>
</dbReference>
<keyword evidence="14" id="KW-1185">Reference proteome</keyword>
<feature type="coiled-coil region" evidence="9">
    <location>
        <begin position="409"/>
        <end position="443"/>
    </location>
</feature>
<evidence type="ECO:0000256" key="4">
    <source>
        <dbReference type="ARBA" id="ARBA00012595"/>
    </source>
</evidence>
<evidence type="ECO:0000256" key="8">
    <source>
        <dbReference type="ARBA" id="ARBA00030238"/>
    </source>
</evidence>
<comment type="similarity">
    <text evidence="3">Belongs to the glycosyl hydrolase 13 family.</text>
</comment>
<dbReference type="AlphaFoldDB" id="A0A834W3K1"/>
<dbReference type="Gene3D" id="3.20.20.80">
    <property type="entry name" value="Glycosidases"/>
    <property type="match status" value="1"/>
</dbReference>
<evidence type="ECO:0000313" key="14">
    <source>
        <dbReference type="Proteomes" id="UP000634136"/>
    </source>
</evidence>
<dbReference type="EC" id="3.2.1.1" evidence="4"/>
<dbReference type="SMART" id="SM00642">
    <property type="entry name" value="Aamy"/>
    <property type="match status" value="1"/>
</dbReference>